<dbReference type="FunFam" id="2.40.40.20:FF:000009">
    <property type="entry name" value="Biotin sulfoxide reductase 2"/>
    <property type="match status" value="1"/>
</dbReference>
<dbReference type="InterPro" id="IPR006655">
    <property type="entry name" value="Mopterin_OxRdtase_prok_CS"/>
</dbReference>
<dbReference type="Gene3D" id="3.40.50.740">
    <property type="match status" value="1"/>
</dbReference>
<dbReference type="CDD" id="cd02793">
    <property type="entry name" value="MopB_CT_DMSOR-BSOR-TMAOR"/>
    <property type="match status" value="1"/>
</dbReference>
<comment type="caution">
    <text evidence="8">The sequence shown here is derived from an EMBL/GenBank/DDBJ whole genome shotgun (WGS) entry which is preliminary data.</text>
</comment>
<dbReference type="GO" id="GO:0030288">
    <property type="term" value="C:outer membrane-bounded periplasmic space"/>
    <property type="evidence" value="ECO:0007669"/>
    <property type="project" value="TreeGrafter"/>
</dbReference>
<dbReference type="Pfam" id="PF00384">
    <property type="entry name" value="Molybdopterin"/>
    <property type="match status" value="1"/>
</dbReference>
<evidence type="ECO:0000259" key="6">
    <source>
        <dbReference type="Pfam" id="PF00384"/>
    </source>
</evidence>
<dbReference type="Pfam" id="PF01568">
    <property type="entry name" value="Molydop_binding"/>
    <property type="match status" value="1"/>
</dbReference>
<evidence type="ECO:0000256" key="2">
    <source>
        <dbReference type="ARBA" id="ARBA00010312"/>
    </source>
</evidence>
<gene>
    <name evidence="8" type="ORF">HHL11_23570</name>
</gene>
<dbReference type="SUPFAM" id="SSF53706">
    <property type="entry name" value="Formate dehydrogenase/DMSO reductase, domains 1-3"/>
    <property type="match status" value="1"/>
</dbReference>
<evidence type="ECO:0000256" key="4">
    <source>
        <dbReference type="ARBA" id="ARBA00022723"/>
    </source>
</evidence>
<feature type="domain" description="Molybdopterin dinucleotide-binding" evidence="7">
    <location>
        <begin position="619"/>
        <end position="739"/>
    </location>
</feature>
<keyword evidence="9" id="KW-1185">Reference proteome</keyword>
<dbReference type="RefSeq" id="WP_169420989.1">
    <property type="nucleotide sequence ID" value="NZ_JABBFX010000002.1"/>
</dbReference>
<keyword evidence="4" id="KW-0479">Metal-binding</keyword>
<proteinExistence type="inferred from homology"/>
<comment type="similarity">
    <text evidence="2">Belongs to the prokaryotic molybdopterin-containing oxidoreductase family.</text>
</comment>
<feature type="domain" description="Molybdopterin oxidoreductase" evidence="6">
    <location>
        <begin position="48"/>
        <end position="504"/>
    </location>
</feature>
<name>A0A848HDY1_9BURK</name>
<dbReference type="EMBL" id="JABBFX010000002">
    <property type="protein sequence ID" value="NML46743.1"/>
    <property type="molecule type" value="Genomic_DNA"/>
</dbReference>
<dbReference type="InterPro" id="IPR050612">
    <property type="entry name" value="Prok_Mopterin_Oxidored"/>
</dbReference>
<dbReference type="PROSITE" id="PS00932">
    <property type="entry name" value="MOLYBDOPTERIN_PROK_3"/>
    <property type="match status" value="1"/>
</dbReference>
<evidence type="ECO:0000313" key="8">
    <source>
        <dbReference type="EMBL" id="NML46743.1"/>
    </source>
</evidence>
<protein>
    <submittedName>
        <fullName evidence="8">Molybdopterin-dependent oxidoreductase</fullName>
    </submittedName>
</protein>
<dbReference type="InterPro" id="IPR006657">
    <property type="entry name" value="MoPterin_dinucl-bd_dom"/>
</dbReference>
<dbReference type="Gene3D" id="2.40.40.20">
    <property type="match status" value="1"/>
</dbReference>
<evidence type="ECO:0000256" key="5">
    <source>
        <dbReference type="ARBA" id="ARBA00023002"/>
    </source>
</evidence>
<dbReference type="SUPFAM" id="SSF50692">
    <property type="entry name" value="ADC-like"/>
    <property type="match status" value="1"/>
</dbReference>
<dbReference type="PANTHER" id="PTHR43742:SF10">
    <property type="entry name" value="TRIMETHYLAMINE-N-OXIDE REDUCTASE 2"/>
    <property type="match status" value="1"/>
</dbReference>
<reference evidence="8 9" key="1">
    <citation type="submission" date="2020-04" db="EMBL/GenBank/DDBJ databases">
        <title>Ramlibacter sp. G-1-2-2 isolated from soil.</title>
        <authorList>
            <person name="Dahal R.H."/>
        </authorList>
    </citation>
    <scope>NUCLEOTIDE SEQUENCE [LARGE SCALE GENOMIC DNA]</scope>
    <source>
        <strain evidence="8 9">G-1-2-2</strain>
    </source>
</reference>
<dbReference type="GO" id="GO:0009061">
    <property type="term" value="P:anaerobic respiration"/>
    <property type="evidence" value="ECO:0007669"/>
    <property type="project" value="TreeGrafter"/>
</dbReference>
<dbReference type="Gene3D" id="3.40.228.10">
    <property type="entry name" value="Dimethylsulfoxide Reductase, domain 2"/>
    <property type="match status" value="1"/>
</dbReference>
<dbReference type="PANTHER" id="PTHR43742">
    <property type="entry name" value="TRIMETHYLAMINE-N-OXIDE REDUCTASE"/>
    <property type="match status" value="1"/>
</dbReference>
<dbReference type="Gene3D" id="3.90.55.10">
    <property type="entry name" value="Dimethylsulfoxide Reductase, domain 3"/>
    <property type="match status" value="1"/>
</dbReference>
<organism evidence="8 9">
    <name type="scientific">Ramlibacter agri</name>
    <dbReference type="NCBI Taxonomy" id="2728837"/>
    <lineage>
        <taxon>Bacteria</taxon>
        <taxon>Pseudomonadati</taxon>
        <taxon>Pseudomonadota</taxon>
        <taxon>Betaproteobacteria</taxon>
        <taxon>Burkholderiales</taxon>
        <taxon>Comamonadaceae</taxon>
        <taxon>Ramlibacter</taxon>
    </lineage>
</organism>
<accession>A0A848HDY1</accession>
<dbReference type="Proteomes" id="UP000541185">
    <property type="component" value="Unassembled WGS sequence"/>
</dbReference>
<dbReference type="AlphaFoldDB" id="A0A848HDY1"/>
<dbReference type="GO" id="GO:0030151">
    <property type="term" value="F:molybdenum ion binding"/>
    <property type="evidence" value="ECO:0007669"/>
    <property type="project" value="TreeGrafter"/>
</dbReference>
<dbReference type="GO" id="GO:0009055">
    <property type="term" value="F:electron transfer activity"/>
    <property type="evidence" value="ECO:0007669"/>
    <property type="project" value="TreeGrafter"/>
</dbReference>
<dbReference type="InterPro" id="IPR041954">
    <property type="entry name" value="CT_DMSOR/BSOR/TMAOR"/>
</dbReference>
<evidence type="ECO:0000256" key="3">
    <source>
        <dbReference type="ARBA" id="ARBA00022505"/>
    </source>
</evidence>
<keyword evidence="3" id="KW-0500">Molybdenum</keyword>
<comment type="cofactor">
    <cofactor evidence="1">
        <name>Mo-bis(molybdopterin guanine dinucleotide)</name>
        <dbReference type="ChEBI" id="CHEBI:60539"/>
    </cofactor>
</comment>
<evidence type="ECO:0000313" key="9">
    <source>
        <dbReference type="Proteomes" id="UP000541185"/>
    </source>
</evidence>
<evidence type="ECO:0000256" key="1">
    <source>
        <dbReference type="ARBA" id="ARBA00001942"/>
    </source>
</evidence>
<dbReference type="GO" id="GO:0016491">
    <property type="term" value="F:oxidoreductase activity"/>
    <property type="evidence" value="ECO:0007669"/>
    <property type="project" value="UniProtKB-KW"/>
</dbReference>
<dbReference type="InterPro" id="IPR006656">
    <property type="entry name" value="Mopterin_OxRdtase"/>
</dbReference>
<evidence type="ECO:0000259" key="7">
    <source>
        <dbReference type="Pfam" id="PF01568"/>
    </source>
</evidence>
<dbReference type="InterPro" id="IPR009010">
    <property type="entry name" value="Asp_de-COase-like_dom_sf"/>
</dbReference>
<keyword evidence="5" id="KW-0560">Oxidoreductase</keyword>
<sequence length="764" mass="83747">MTVYTATHWGIYEVEQGPSGPVLKGHAKDPDPSPIGLAMVDAVRARNRVMRPAVRRSWAEKGPCAAPEKRAAEAFVEVPWDEALDLAAAATKQLIAEHGNEAVFGGSYGWSSAGRFHHAQSQVHRYLNCLGGYVRHSESYSLGAAKVVMPHILGNMDNLFATHTSWNVLEQHCKLFVAFGGSPAKNGQVNPGLVGQHMVRIGLQKMQQAGTRFINISPENTNLETGGEVEWIPIRPNTDTAMLLAIAHTLYTEGLHDSGFLARYSVGFDQFLPYLLGTSDGVAKTAEWAERITGVPAQRTRLLARELAGTRSVVTMTWALQRAHHGEQPPWALITVAAMLGQIGLPGGGFGFGYGTANAVGNVSPRVSGPSFPQGRNPVDAFIPCARIADMLLHPGAPFRYNGRDLVYPDIQLVYWAGGNPFHHHQDLNRLLQAWRKPKAVIANEQFWTPAAKAADIVFPVNTTLEREDIGYSAHERYVVAMRKVMEPVGESRSDYDVYSALAARLGVEAAFTDGRTEAQWQREMYENFRAKYPRLEFPDYEGFLQAGMLDLFQGEPSHVMLAEFRADPAGCPLETKSGRIEIFCETIASFGYDDCPGHPTWMEPAEWLGSPKAERFPLHMVSDQPFTKLHSQLDHSAYSKANKIHGREPVLISREDAGARGIEEGDVVRVFNDRGSCLAGARVSHRIRAGVVKLSTGAWFDPSSWGADKTLEKHGNPNTLTLDIGASSLSQGCAAQTCLVQVEKYGGELPALTAHEPPQFARP</sequence>
<dbReference type="GO" id="GO:0043546">
    <property type="term" value="F:molybdopterin cofactor binding"/>
    <property type="evidence" value="ECO:0007669"/>
    <property type="project" value="InterPro"/>
</dbReference>